<proteinExistence type="inferred from homology"/>
<dbReference type="PRINTS" id="PR00359">
    <property type="entry name" value="BP450"/>
</dbReference>
<dbReference type="GO" id="GO:0016705">
    <property type="term" value="F:oxidoreductase activity, acting on paired donors, with incorporation or reduction of molecular oxygen"/>
    <property type="evidence" value="ECO:0007669"/>
    <property type="project" value="InterPro"/>
</dbReference>
<sequence length="221" mass="24555">MDAIKASQQASAAEIERFFSETLAERIKNPQDDLLSMFSAAEVDGSRLTKDEIIGICFLFILAGLDTVTDTLECFFAYLAQHPEQRQLIVNDESIIPSAVEEMLRWETPVTGVARVAIQDTELGGCPVTKGDSVGISLGSANTDERHLEDADVVDFSRNSKHLSFGAGVHRCLGSHLARLELRTTLREWHKRIPNYSIAPGTELNYMFGLRQIDTLPLIFE</sequence>
<name>A0A6J7ABZ3_9ZZZZ</name>
<dbReference type="GO" id="GO:0005506">
    <property type="term" value="F:iron ion binding"/>
    <property type="evidence" value="ECO:0007669"/>
    <property type="project" value="InterPro"/>
</dbReference>
<dbReference type="GO" id="GO:0020037">
    <property type="term" value="F:heme binding"/>
    <property type="evidence" value="ECO:0007669"/>
    <property type="project" value="InterPro"/>
</dbReference>
<accession>A0A6J7ABZ3</accession>
<comment type="similarity">
    <text evidence="1">Belongs to the cytochrome P450 family.</text>
</comment>
<dbReference type="InterPro" id="IPR036396">
    <property type="entry name" value="Cyt_P450_sf"/>
</dbReference>
<dbReference type="PROSITE" id="PS00086">
    <property type="entry name" value="CYTOCHROME_P450"/>
    <property type="match status" value="1"/>
</dbReference>
<dbReference type="AlphaFoldDB" id="A0A6J7ABZ3"/>
<dbReference type="Gene3D" id="1.10.630.10">
    <property type="entry name" value="Cytochrome P450"/>
    <property type="match status" value="1"/>
</dbReference>
<dbReference type="InterPro" id="IPR002397">
    <property type="entry name" value="Cyt_P450_B"/>
</dbReference>
<gene>
    <name evidence="2" type="ORF">UFOPK3164_01105</name>
</gene>
<dbReference type="EMBL" id="CAFABE010000050">
    <property type="protein sequence ID" value="CAB4830345.1"/>
    <property type="molecule type" value="Genomic_DNA"/>
</dbReference>
<evidence type="ECO:0000313" key="2">
    <source>
        <dbReference type="EMBL" id="CAB4830345.1"/>
    </source>
</evidence>
<dbReference type="GO" id="GO:0004497">
    <property type="term" value="F:monooxygenase activity"/>
    <property type="evidence" value="ECO:0007669"/>
    <property type="project" value="InterPro"/>
</dbReference>
<dbReference type="SUPFAM" id="SSF48264">
    <property type="entry name" value="Cytochrome P450"/>
    <property type="match status" value="1"/>
</dbReference>
<dbReference type="PANTHER" id="PTHR46696:SF6">
    <property type="entry name" value="P450, PUTATIVE (EUROFUNG)-RELATED"/>
    <property type="match status" value="1"/>
</dbReference>
<dbReference type="PANTHER" id="PTHR46696">
    <property type="entry name" value="P450, PUTATIVE (EUROFUNG)-RELATED"/>
    <property type="match status" value="1"/>
</dbReference>
<dbReference type="InterPro" id="IPR001128">
    <property type="entry name" value="Cyt_P450"/>
</dbReference>
<dbReference type="PRINTS" id="PR00385">
    <property type="entry name" value="P450"/>
</dbReference>
<evidence type="ECO:0000256" key="1">
    <source>
        <dbReference type="ARBA" id="ARBA00010617"/>
    </source>
</evidence>
<dbReference type="Pfam" id="PF00067">
    <property type="entry name" value="p450"/>
    <property type="match status" value="1"/>
</dbReference>
<organism evidence="2">
    <name type="scientific">freshwater metagenome</name>
    <dbReference type="NCBI Taxonomy" id="449393"/>
    <lineage>
        <taxon>unclassified sequences</taxon>
        <taxon>metagenomes</taxon>
        <taxon>ecological metagenomes</taxon>
    </lineage>
</organism>
<reference evidence="2" key="1">
    <citation type="submission" date="2020-05" db="EMBL/GenBank/DDBJ databases">
        <authorList>
            <person name="Chiriac C."/>
            <person name="Salcher M."/>
            <person name="Ghai R."/>
            <person name="Kavagutti S V."/>
        </authorList>
    </citation>
    <scope>NUCLEOTIDE SEQUENCE</scope>
</reference>
<dbReference type="InterPro" id="IPR017972">
    <property type="entry name" value="Cyt_P450_CS"/>
</dbReference>
<protein>
    <submittedName>
        <fullName evidence="2">Unannotated protein</fullName>
    </submittedName>
</protein>